<evidence type="ECO:0000313" key="3">
    <source>
        <dbReference type="EMBL" id="KAF5378433.1"/>
    </source>
</evidence>
<evidence type="ECO:0000256" key="1">
    <source>
        <dbReference type="ARBA" id="ARBA00006439"/>
    </source>
</evidence>
<gene>
    <name evidence="3" type="ORF">D9757_011145</name>
</gene>
<dbReference type="Pfam" id="PF07428">
    <property type="entry name" value="Tri3"/>
    <property type="match status" value="1"/>
</dbReference>
<reference evidence="3 4" key="1">
    <citation type="journal article" date="2020" name="ISME J.">
        <title>Uncovering the hidden diversity of litter-decomposition mechanisms in mushroom-forming fungi.</title>
        <authorList>
            <person name="Floudas D."/>
            <person name="Bentzer J."/>
            <person name="Ahren D."/>
            <person name="Johansson T."/>
            <person name="Persson P."/>
            <person name="Tunlid A."/>
        </authorList>
    </citation>
    <scope>NUCLEOTIDE SEQUENCE [LARGE SCALE GENOMIC DNA]</scope>
    <source>
        <strain evidence="3 4">CBS 406.79</strain>
    </source>
</reference>
<dbReference type="Proteomes" id="UP000518752">
    <property type="component" value="Unassembled WGS sequence"/>
</dbReference>
<dbReference type="EMBL" id="JAACJN010000076">
    <property type="protein sequence ID" value="KAF5378433.1"/>
    <property type="molecule type" value="Genomic_DNA"/>
</dbReference>
<sequence length="525" mass="59170">MDNLLAKIDFDKYTWKSLPSANGFEGRGRLLAGGELVQDVLNRYNKGFQTLFFAFYADLTAEHAAAEVIEAGRDAWVKLRYLVPTIAALVTIDDEDSPLLRYYSTSADGVSAWANQTFTVHQTDVPEIDLDVLRRDLGQLKVPSQHDQETWMHLVMAKTGMISKLGFLFHTHHSPFDGSAVKILANLYLKEFAKALGGVKVADNLKWGDEISHLLPAAFNVILPTEPRPIHPDSDERPTFHHPYYAETQKVVQAFASNAQIAYNLKPRKGDSGWPKADTEALLFSKEESEKLMRKLKGESTSYTVTHAAHAALVMVNIFDNPPAAEDAAKSVSCEFLVNSRRYLQKPYSDREGYPGYALSVVPHGFPLTLFLSQTGEPLPLDKPMLVALMRRARDVYNKLKEMPVAFSFMVPVCDMFASLLKQQATDDRAPENAFRLSHDGPGETFMDHTFYDTAGHTVLEISKFFTSLNRPDPAPFFRVSSWNGVLELRADYNSNVIRRDEVKVYLEKWKEFITLASEITKDDY</sequence>
<dbReference type="OrthoDB" id="2548233at2759"/>
<accession>A0A8H5H807</accession>
<dbReference type="GO" id="GO:0043386">
    <property type="term" value="P:mycotoxin biosynthetic process"/>
    <property type="evidence" value="ECO:0007669"/>
    <property type="project" value="InterPro"/>
</dbReference>
<dbReference type="PANTHER" id="PTHR42034:SF1">
    <property type="entry name" value="CONDENSATION DOMAIN-CONTAINING PROTEIN"/>
    <property type="match status" value="1"/>
</dbReference>
<dbReference type="AlphaFoldDB" id="A0A8H5H807"/>
<dbReference type="InterPro" id="IPR009992">
    <property type="entry name" value="Tri3/Sat12/Sat16/Mac1"/>
</dbReference>
<keyword evidence="2" id="KW-0808">Transferase</keyword>
<keyword evidence="4" id="KW-1185">Reference proteome</keyword>
<comment type="similarity">
    <text evidence="1">Belongs to the trichothecene O-acetyltransferase family.</text>
</comment>
<dbReference type="Gene3D" id="3.30.559.10">
    <property type="entry name" value="Chloramphenicol acetyltransferase-like domain"/>
    <property type="match status" value="1"/>
</dbReference>
<comment type="caution">
    <text evidence="3">The sequence shown here is derived from an EMBL/GenBank/DDBJ whole genome shotgun (WGS) entry which is preliminary data.</text>
</comment>
<organism evidence="3 4">
    <name type="scientific">Collybiopsis confluens</name>
    <dbReference type="NCBI Taxonomy" id="2823264"/>
    <lineage>
        <taxon>Eukaryota</taxon>
        <taxon>Fungi</taxon>
        <taxon>Dikarya</taxon>
        <taxon>Basidiomycota</taxon>
        <taxon>Agaricomycotina</taxon>
        <taxon>Agaricomycetes</taxon>
        <taxon>Agaricomycetidae</taxon>
        <taxon>Agaricales</taxon>
        <taxon>Marasmiineae</taxon>
        <taxon>Omphalotaceae</taxon>
        <taxon>Collybiopsis</taxon>
    </lineage>
</organism>
<evidence type="ECO:0000256" key="2">
    <source>
        <dbReference type="ARBA" id="ARBA00022679"/>
    </source>
</evidence>
<evidence type="ECO:0000313" key="4">
    <source>
        <dbReference type="Proteomes" id="UP000518752"/>
    </source>
</evidence>
<dbReference type="InterPro" id="IPR023213">
    <property type="entry name" value="CAT-like_dom_sf"/>
</dbReference>
<dbReference type="GO" id="GO:0016407">
    <property type="term" value="F:acetyltransferase activity"/>
    <property type="evidence" value="ECO:0007669"/>
    <property type="project" value="InterPro"/>
</dbReference>
<dbReference type="Gene3D" id="3.30.559.30">
    <property type="entry name" value="Nonribosomal peptide synthetase, condensation domain"/>
    <property type="match status" value="1"/>
</dbReference>
<name>A0A8H5H807_9AGAR</name>
<dbReference type="PANTHER" id="PTHR42034">
    <property type="entry name" value="CHROMOSOME 7, WHOLE GENOME SHOTGUN SEQUENCE-RELATED"/>
    <property type="match status" value="1"/>
</dbReference>
<proteinExistence type="inferred from homology"/>
<protein>
    <submittedName>
        <fullName evidence="3">Uncharacterized protein</fullName>
    </submittedName>
</protein>